<dbReference type="InterPro" id="IPR050571">
    <property type="entry name" value="Class-IV_PLP-Dep_Aminotrnsfr"/>
</dbReference>
<evidence type="ECO:0000256" key="8">
    <source>
        <dbReference type="ARBA" id="ARBA00014472"/>
    </source>
</evidence>
<evidence type="ECO:0000313" key="14">
    <source>
        <dbReference type="EMBL" id="KPH80479.1"/>
    </source>
</evidence>
<dbReference type="Pfam" id="PF01063">
    <property type="entry name" value="Aminotran_4"/>
    <property type="match status" value="1"/>
</dbReference>
<comment type="catalytic activity">
    <reaction evidence="12">
        <text>L-isoleucine + 2-oxoglutarate = (S)-3-methyl-2-oxopentanoate + L-glutamate</text>
        <dbReference type="Rhea" id="RHEA:24801"/>
        <dbReference type="ChEBI" id="CHEBI:16810"/>
        <dbReference type="ChEBI" id="CHEBI:29985"/>
        <dbReference type="ChEBI" id="CHEBI:35146"/>
        <dbReference type="ChEBI" id="CHEBI:58045"/>
        <dbReference type="EC" id="2.6.1.42"/>
    </reaction>
</comment>
<evidence type="ECO:0000256" key="6">
    <source>
        <dbReference type="ARBA" id="ARBA00009320"/>
    </source>
</evidence>
<dbReference type="GO" id="GO:0052656">
    <property type="term" value="F:L-isoleucine-2-oxoglutarate transaminase activity"/>
    <property type="evidence" value="ECO:0007669"/>
    <property type="project" value="RHEA"/>
</dbReference>
<dbReference type="Gene3D" id="3.20.10.10">
    <property type="entry name" value="D-amino Acid Aminotransferase, subunit A, domain 2"/>
    <property type="match status" value="1"/>
</dbReference>
<dbReference type="Proteomes" id="UP000037822">
    <property type="component" value="Unassembled WGS sequence"/>
</dbReference>
<evidence type="ECO:0000313" key="15">
    <source>
        <dbReference type="Proteomes" id="UP000037822"/>
    </source>
</evidence>
<protein>
    <recommendedName>
        <fullName evidence="8">Probable branched-chain-amino-acid aminotransferase</fullName>
        <ecNumber evidence="7">2.6.1.42</ecNumber>
    </recommendedName>
</protein>
<dbReference type="EMBL" id="LGSZ01000040">
    <property type="protein sequence ID" value="KPH80479.1"/>
    <property type="molecule type" value="Genomic_DNA"/>
</dbReference>
<evidence type="ECO:0000256" key="5">
    <source>
        <dbReference type="ARBA" id="ARBA00005072"/>
    </source>
</evidence>
<dbReference type="SUPFAM" id="SSF56752">
    <property type="entry name" value="D-aminoacid aminotransferase-like PLP-dependent enzymes"/>
    <property type="match status" value="1"/>
</dbReference>
<comment type="caution">
    <text evidence="14">The sequence shown here is derived from an EMBL/GenBank/DDBJ whole genome shotgun (WGS) entry which is preliminary data.</text>
</comment>
<dbReference type="GO" id="GO:0008652">
    <property type="term" value="P:amino acid biosynthetic process"/>
    <property type="evidence" value="ECO:0007669"/>
    <property type="project" value="UniProtKB-ARBA"/>
</dbReference>
<comment type="pathway">
    <text evidence="5">Amino-acid biosynthesis; L-leucine biosynthesis; L-leucine from 3-methyl-2-oxobutanoate: step 4/4.</text>
</comment>
<accession>A0A0N0MB53</accession>
<evidence type="ECO:0000256" key="2">
    <source>
        <dbReference type="ARBA" id="ARBA00003109"/>
    </source>
</evidence>
<dbReference type="InterPro" id="IPR001544">
    <property type="entry name" value="Aminotrans_IV"/>
</dbReference>
<dbReference type="PANTHER" id="PTHR42743:SF11">
    <property type="entry name" value="AMINODEOXYCHORISMATE LYASE"/>
    <property type="match status" value="1"/>
</dbReference>
<evidence type="ECO:0000256" key="9">
    <source>
        <dbReference type="ARBA" id="ARBA00022898"/>
    </source>
</evidence>
<comment type="similarity">
    <text evidence="6">Belongs to the class-IV pyridoxal-phosphate-dependent aminotransferase family.</text>
</comment>
<dbReference type="AlphaFoldDB" id="A0A0N0MB53"/>
<evidence type="ECO:0000256" key="7">
    <source>
        <dbReference type="ARBA" id="ARBA00013053"/>
    </source>
</evidence>
<evidence type="ECO:0000256" key="13">
    <source>
        <dbReference type="ARBA" id="ARBA00049229"/>
    </source>
</evidence>
<comment type="pathway">
    <text evidence="3">Amino-acid biosynthesis; L-isoleucine biosynthesis; L-isoleucine from 2-oxobutanoate: step 4/4.</text>
</comment>
<dbReference type="InterPro" id="IPR043131">
    <property type="entry name" value="BCAT-like_N"/>
</dbReference>
<comment type="catalytic activity">
    <reaction evidence="11">
        <text>L-valine + 2-oxoglutarate = 3-methyl-2-oxobutanoate + L-glutamate</text>
        <dbReference type="Rhea" id="RHEA:24813"/>
        <dbReference type="ChEBI" id="CHEBI:11851"/>
        <dbReference type="ChEBI" id="CHEBI:16810"/>
        <dbReference type="ChEBI" id="CHEBI:29985"/>
        <dbReference type="ChEBI" id="CHEBI:57762"/>
        <dbReference type="EC" id="2.6.1.42"/>
    </reaction>
</comment>
<dbReference type="Gene3D" id="3.30.470.10">
    <property type="match status" value="1"/>
</dbReference>
<evidence type="ECO:0000256" key="1">
    <source>
        <dbReference type="ARBA" id="ARBA00001933"/>
    </source>
</evidence>
<evidence type="ECO:0000256" key="11">
    <source>
        <dbReference type="ARBA" id="ARBA00048212"/>
    </source>
</evidence>
<keyword evidence="10" id="KW-0028">Amino-acid biosynthesis</keyword>
<dbReference type="RefSeq" id="WP_054209266.1">
    <property type="nucleotide sequence ID" value="NZ_LGSZ01000040.1"/>
</dbReference>
<dbReference type="InterPro" id="IPR036038">
    <property type="entry name" value="Aminotransferase-like"/>
</dbReference>
<evidence type="ECO:0000256" key="12">
    <source>
        <dbReference type="ARBA" id="ARBA00048798"/>
    </source>
</evidence>
<keyword evidence="10" id="KW-0100">Branched-chain amino acid biosynthesis</keyword>
<proteinExistence type="inferred from homology"/>
<keyword evidence="14" id="KW-0808">Transferase</keyword>
<evidence type="ECO:0000256" key="10">
    <source>
        <dbReference type="ARBA" id="ARBA00023304"/>
    </source>
</evidence>
<name>A0A0N0MB53_9HYPH</name>
<comment type="pathway">
    <text evidence="4">Amino-acid biosynthesis; L-valine biosynthesis; L-valine from pyruvate: step 4/4.</text>
</comment>
<comment type="catalytic activity">
    <reaction evidence="13">
        <text>L-leucine + 2-oxoglutarate = 4-methyl-2-oxopentanoate + L-glutamate</text>
        <dbReference type="Rhea" id="RHEA:18321"/>
        <dbReference type="ChEBI" id="CHEBI:16810"/>
        <dbReference type="ChEBI" id="CHEBI:17865"/>
        <dbReference type="ChEBI" id="CHEBI:29985"/>
        <dbReference type="ChEBI" id="CHEBI:57427"/>
        <dbReference type="EC" id="2.6.1.42"/>
    </reaction>
</comment>
<gene>
    <name evidence="14" type="ORF">AE618_11840</name>
</gene>
<dbReference type="CDD" id="cd01558">
    <property type="entry name" value="D-AAT_like"/>
    <property type="match status" value="1"/>
</dbReference>
<dbReference type="PANTHER" id="PTHR42743">
    <property type="entry name" value="AMINO-ACID AMINOTRANSFERASE"/>
    <property type="match status" value="1"/>
</dbReference>
<keyword evidence="9" id="KW-0663">Pyridoxal phosphate</keyword>
<dbReference type="OrthoDB" id="9805628at2"/>
<evidence type="ECO:0000256" key="3">
    <source>
        <dbReference type="ARBA" id="ARBA00004824"/>
    </source>
</evidence>
<dbReference type="GO" id="GO:0009082">
    <property type="term" value="P:branched-chain amino acid biosynthetic process"/>
    <property type="evidence" value="ECO:0007669"/>
    <property type="project" value="UniProtKB-KW"/>
</dbReference>
<dbReference type="FunFam" id="3.20.10.10:FF:000002">
    <property type="entry name" value="D-alanine aminotransferase"/>
    <property type="match status" value="1"/>
</dbReference>
<dbReference type="GO" id="GO:0052655">
    <property type="term" value="F:L-valine-2-oxoglutarate transaminase activity"/>
    <property type="evidence" value="ECO:0007669"/>
    <property type="project" value="RHEA"/>
</dbReference>
<dbReference type="EC" id="2.6.1.42" evidence="7"/>
<comment type="cofactor">
    <cofactor evidence="1">
        <name>pyridoxal 5'-phosphate</name>
        <dbReference type="ChEBI" id="CHEBI:597326"/>
    </cofactor>
</comment>
<organism evidence="14 15">
    <name type="scientific">Bosea vaviloviae</name>
    <dbReference type="NCBI Taxonomy" id="1526658"/>
    <lineage>
        <taxon>Bacteria</taxon>
        <taxon>Pseudomonadati</taxon>
        <taxon>Pseudomonadota</taxon>
        <taxon>Alphaproteobacteria</taxon>
        <taxon>Hyphomicrobiales</taxon>
        <taxon>Boseaceae</taxon>
        <taxon>Bosea</taxon>
    </lineage>
</organism>
<reference evidence="14 15" key="1">
    <citation type="submission" date="2015-07" db="EMBL/GenBank/DDBJ databases">
        <title>Whole genome sequencing of Bosea vaviloviae isolated from cave pool.</title>
        <authorList>
            <person name="Tan N.E.H."/>
            <person name="Lee Y.P."/>
            <person name="Gan H.M."/>
            <person name="Barton H."/>
            <person name="Savka M.A."/>
        </authorList>
    </citation>
    <scope>NUCLEOTIDE SEQUENCE [LARGE SCALE GENOMIC DNA]</scope>
    <source>
        <strain evidence="14 15">SD260</strain>
    </source>
</reference>
<dbReference type="InterPro" id="IPR043132">
    <property type="entry name" value="BCAT-like_C"/>
</dbReference>
<dbReference type="GO" id="GO:0005829">
    <property type="term" value="C:cytosol"/>
    <property type="evidence" value="ECO:0007669"/>
    <property type="project" value="TreeGrafter"/>
</dbReference>
<keyword evidence="15" id="KW-1185">Reference proteome</keyword>
<evidence type="ECO:0000256" key="4">
    <source>
        <dbReference type="ARBA" id="ARBA00004931"/>
    </source>
</evidence>
<comment type="function">
    <text evidence="2">Acts on leucine, isoleucine and valine.</text>
</comment>
<dbReference type="GO" id="GO:0052654">
    <property type="term" value="F:L-leucine-2-oxoglutarate transaminase activity"/>
    <property type="evidence" value="ECO:0007669"/>
    <property type="project" value="RHEA"/>
</dbReference>
<sequence>MSRIVYVNGSYLPEEDATISIFDRGFIFGDGIYEVSAVIGGKLVDCEAHLTRLERSCGEIRLALPWSKAELVAIHEELIKRNNLDEGGIYLQVSRGASDREFAFPKDVKPTLVMFTQARNFVNAPTVKTGIKVVSMPDLRWARRDIKSVNLLAPVLAKQFAAENGAQETWLTEDGVVTEGASSTAWIVKGKTLITRPLSNKVLPGITRKAVLAFLDESGFTLEERAFTLDEALEAEEAFITSATSLVMPVTTIDNHTIHNGAPGPAALRLREIYVDFARKGGALG</sequence>
<dbReference type="NCBIfam" id="NF005209">
    <property type="entry name" value="PRK06680.1"/>
    <property type="match status" value="1"/>
</dbReference>
<keyword evidence="14" id="KW-0032">Aminotransferase</keyword>
<dbReference type="PATRIC" id="fig|1526658.3.peg.3798"/>